<dbReference type="AlphaFoldDB" id="A0A918E219"/>
<comment type="caution">
    <text evidence="1">The sequence shown here is derived from an EMBL/GenBank/DDBJ whole genome shotgun (WGS) entry which is preliminary data.</text>
</comment>
<dbReference type="Proteomes" id="UP000660745">
    <property type="component" value="Unassembled WGS sequence"/>
</dbReference>
<reference evidence="1" key="2">
    <citation type="submission" date="2020-09" db="EMBL/GenBank/DDBJ databases">
        <authorList>
            <person name="Sun Q."/>
            <person name="Zhou Y."/>
        </authorList>
    </citation>
    <scope>NUCLEOTIDE SEQUENCE</scope>
    <source>
        <strain evidence="1">CGMCC 4.7430</strain>
    </source>
</reference>
<sequence>MLTELLDRMAAERGGVLGVEPKLVIDPDESWTPVTELVREPYTLLGQLVDATAARWNAPRHVGAALLWKTYSYWHTMPLALGWALDGRIPVMRLADTYFKESEAGITVAATDVRWAADAEAIGDVLAESQAPLVKVLSAMAKVGERTLWGSTAEAFAHPLTQVMPGDYMALLKRIGKPVDGLVEPADDAYFRRTCCLWVTLPDAQACGSCCVLRPRRSPSP</sequence>
<proteinExistence type="predicted"/>
<protein>
    <recommendedName>
        <fullName evidence="3">(2Fe-2S)-binding protein</fullName>
    </recommendedName>
</protein>
<evidence type="ECO:0008006" key="3">
    <source>
        <dbReference type="Google" id="ProtNLM"/>
    </source>
</evidence>
<reference evidence="1" key="1">
    <citation type="journal article" date="2014" name="Int. J. Syst. Evol. Microbiol.">
        <title>Complete genome sequence of Corynebacterium casei LMG S-19264T (=DSM 44701T), isolated from a smear-ripened cheese.</title>
        <authorList>
            <consortium name="US DOE Joint Genome Institute (JGI-PGF)"/>
            <person name="Walter F."/>
            <person name="Albersmeier A."/>
            <person name="Kalinowski J."/>
            <person name="Ruckert C."/>
        </authorList>
    </citation>
    <scope>NUCLEOTIDE SEQUENCE</scope>
    <source>
        <strain evidence="1">CGMCC 4.7430</strain>
    </source>
</reference>
<gene>
    <name evidence="1" type="ORF">GCM10012278_03440</name>
</gene>
<accession>A0A918E219</accession>
<organism evidence="1 2">
    <name type="scientific">Nonomuraea glycinis</name>
    <dbReference type="NCBI Taxonomy" id="2047744"/>
    <lineage>
        <taxon>Bacteria</taxon>
        <taxon>Bacillati</taxon>
        <taxon>Actinomycetota</taxon>
        <taxon>Actinomycetes</taxon>
        <taxon>Streptosporangiales</taxon>
        <taxon>Streptosporangiaceae</taxon>
        <taxon>Nonomuraea</taxon>
    </lineage>
</organism>
<name>A0A918E219_9ACTN</name>
<dbReference type="RefSeq" id="WP_189136659.1">
    <property type="nucleotide sequence ID" value="NZ_BMNK01000001.1"/>
</dbReference>
<dbReference type="EMBL" id="BMNK01000001">
    <property type="protein sequence ID" value="GGP01094.1"/>
    <property type="molecule type" value="Genomic_DNA"/>
</dbReference>
<keyword evidence="2" id="KW-1185">Reference proteome</keyword>
<evidence type="ECO:0000313" key="1">
    <source>
        <dbReference type="EMBL" id="GGP01094.1"/>
    </source>
</evidence>
<evidence type="ECO:0000313" key="2">
    <source>
        <dbReference type="Proteomes" id="UP000660745"/>
    </source>
</evidence>